<dbReference type="Gene3D" id="3.60.15.10">
    <property type="entry name" value="Ribonuclease Z/Hydroxyacylglutathione hydrolase-like"/>
    <property type="match status" value="1"/>
</dbReference>
<dbReference type="Pfam" id="PF00753">
    <property type="entry name" value="Lactamase_B"/>
    <property type="match status" value="1"/>
</dbReference>
<evidence type="ECO:0000313" key="8">
    <source>
        <dbReference type="Proteomes" id="UP000092626"/>
    </source>
</evidence>
<dbReference type="PANTHER" id="PTHR42978">
    <property type="entry name" value="QUORUM-QUENCHING LACTONASE YTNP-RELATED-RELATED"/>
    <property type="match status" value="1"/>
</dbReference>
<dbReference type="PANTHER" id="PTHR42978:SF2">
    <property type="entry name" value="102 KBASES UNSTABLE REGION: FROM 1 TO 119443"/>
    <property type="match status" value="1"/>
</dbReference>
<dbReference type="InterPro" id="IPR051013">
    <property type="entry name" value="MBL_superfamily_lactonases"/>
</dbReference>
<dbReference type="AlphaFoldDB" id="A0A1A7PUR7"/>
<keyword evidence="5" id="KW-0862">Zinc</keyword>
<evidence type="ECO:0000256" key="5">
    <source>
        <dbReference type="ARBA" id="ARBA00022833"/>
    </source>
</evidence>
<evidence type="ECO:0000256" key="2">
    <source>
        <dbReference type="ARBA" id="ARBA00007749"/>
    </source>
</evidence>
<evidence type="ECO:0000256" key="1">
    <source>
        <dbReference type="ARBA" id="ARBA00001947"/>
    </source>
</evidence>
<dbReference type="STRING" id="505345.QV06_04545"/>
<evidence type="ECO:0000256" key="3">
    <source>
        <dbReference type="ARBA" id="ARBA00022723"/>
    </source>
</evidence>
<gene>
    <name evidence="7" type="ORF">QV06_04545</name>
</gene>
<dbReference type="SUPFAM" id="SSF56281">
    <property type="entry name" value="Metallo-hydrolase/oxidoreductase"/>
    <property type="match status" value="1"/>
</dbReference>
<keyword evidence="3" id="KW-0479">Metal-binding</keyword>
<reference evidence="7 8" key="1">
    <citation type="submission" date="2014-11" db="EMBL/GenBank/DDBJ databases">
        <title>Pan-genome of Gallibacterium spp.</title>
        <authorList>
            <person name="Kudirkiene E."/>
            <person name="Bojesen A.M."/>
        </authorList>
    </citation>
    <scope>NUCLEOTIDE SEQUENCE [LARGE SCALE GENOMIC DNA]</scope>
    <source>
        <strain evidence="7 8">59/S3/89</strain>
    </source>
</reference>
<keyword evidence="4" id="KW-0378">Hydrolase</keyword>
<dbReference type="InterPro" id="IPR036866">
    <property type="entry name" value="RibonucZ/Hydroxyglut_hydro"/>
</dbReference>
<evidence type="ECO:0000313" key="7">
    <source>
        <dbReference type="EMBL" id="OBX04900.1"/>
    </source>
</evidence>
<comment type="similarity">
    <text evidence="2">Belongs to the metallo-beta-lactamase superfamily.</text>
</comment>
<evidence type="ECO:0000259" key="6">
    <source>
        <dbReference type="SMART" id="SM00849"/>
    </source>
</evidence>
<dbReference type="GO" id="GO:0016787">
    <property type="term" value="F:hydrolase activity"/>
    <property type="evidence" value="ECO:0007669"/>
    <property type="project" value="UniProtKB-KW"/>
</dbReference>
<dbReference type="EMBL" id="JTJR01000017">
    <property type="protein sequence ID" value="OBX04900.1"/>
    <property type="molecule type" value="Genomic_DNA"/>
</dbReference>
<evidence type="ECO:0000256" key="4">
    <source>
        <dbReference type="ARBA" id="ARBA00022801"/>
    </source>
</evidence>
<feature type="domain" description="Metallo-beta-lactamase" evidence="6">
    <location>
        <begin position="31"/>
        <end position="252"/>
    </location>
</feature>
<dbReference type="RefSeq" id="WP_065237132.1">
    <property type="nucleotide sequence ID" value="NZ_JTJR01000017.1"/>
</dbReference>
<dbReference type="Proteomes" id="UP000092626">
    <property type="component" value="Unassembled WGS sequence"/>
</dbReference>
<dbReference type="SMART" id="SM00849">
    <property type="entry name" value="Lactamase_B"/>
    <property type="match status" value="1"/>
</dbReference>
<name>A0A1A7PUR7_9PAST</name>
<comment type="cofactor">
    <cofactor evidence="1">
        <name>Zn(2+)</name>
        <dbReference type="ChEBI" id="CHEBI:29105"/>
    </cofactor>
</comment>
<comment type="caution">
    <text evidence="7">The sequence shown here is derived from an EMBL/GenBank/DDBJ whole genome shotgun (WGS) entry which is preliminary data.</text>
</comment>
<dbReference type="InterPro" id="IPR001279">
    <property type="entry name" value="Metallo-B-lactamas"/>
</dbReference>
<dbReference type="GO" id="GO:0046872">
    <property type="term" value="F:metal ion binding"/>
    <property type="evidence" value="ECO:0007669"/>
    <property type="project" value="UniProtKB-KW"/>
</dbReference>
<organism evidence="7 8">
    <name type="scientific">Gallibacterium genomosp. 3</name>
    <dbReference type="NCBI Taxonomy" id="505345"/>
    <lineage>
        <taxon>Bacteria</taxon>
        <taxon>Pseudomonadati</taxon>
        <taxon>Pseudomonadota</taxon>
        <taxon>Gammaproteobacteria</taxon>
        <taxon>Pasteurellales</taxon>
        <taxon>Pasteurellaceae</taxon>
        <taxon>Gallibacterium</taxon>
    </lineage>
</organism>
<accession>A0A1A7PUR7</accession>
<proteinExistence type="inferred from homology"/>
<sequence length="272" mass="31586">MQNIEIFEVGYCVHPEFVVLKGGRFKHIQFPAMVALIEHQRGNLLFDTGYSEHFFTATSHFPEKLYALTTPVTLDQPLVKRINKQVDFIFLSHLHADHIAGIKDFPNIPVYCSKEAYLFSQDKTISVFNKTKKGILPALLDQEFAQRVMFIEDLPEVVLPEKLKPFEKGYLLFDDIYIISLPGHAKGQYGLFYSNYFFIADAVWNMKTITENRRPNILSAIVMEDWKSYHETIDKLQLLYKNSPDIQIIPTHCSSTLKQYSKDSYVKETKNY</sequence>
<dbReference type="CDD" id="cd07730">
    <property type="entry name" value="metallo-hydrolase-like_MBL-fold"/>
    <property type="match status" value="1"/>
</dbReference>
<protein>
    <recommendedName>
        <fullName evidence="6">Metallo-beta-lactamase domain-containing protein</fullName>
    </recommendedName>
</protein>